<name>A0A1C3UDZ0_9HYPH</name>
<dbReference type="OrthoDB" id="9781890at2"/>
<dbReference type="InterPro" id="IPR028082">
    <property type="entry name" value="Peripla_BP_I"/>
</dbReference>
<dbReference type="SUPFAM" id="SSF53822">
    <property type="entry name" value="Periplasmic binding protein-like I"/>
    <property type="match status" value="1"/>
</dbReference>
<protein>
    <submittedName>
        <fullName evidence="4">Simple sugar transport system substrate-binding protein</fullName>
    </submittedName>
</protein>
<dbReference type="AlphaFoldDB" id="A0A1C3UDZ0"/>
<reference evidence="5" key="1">
    <citation type="submission" date="2016-08" db="EMBL/GenBank/DDBJ databases">
        <authorList>
            <person name="Varghese N."/>
            <person name="Submissions Spin"/>
        </authorList>
    </citation>
    <scope>NUCLEOTIDE SEQUENCE [LARGE SCALE GENOMIC DNA]</scope>
    <source>
        <strain evidence="5">HAMBI 2975</strain>
    </source>
</reference>
<dbReference type="GO" id="GO:0030288">
    <property type="term" value="C:outer membrane-bounded periplasmic space"/>
    <property type="evidence" value="ECO:0007669"/>
    <property type="project" value="TreeGrafter"/>
</dbReference>
<sequence length="335" mass="35551">MEVTRRTLLAGLGGAVVAGTLGGTIGVAQAAGPQVGVVVKIGGIPWFNAMEVGIKKAAPEYKANAWMVGPTQADAAQQVRAIEDLIARKVAVIGIVPNDSAALDPVLGRARAAGIKVLAHEGPNQKEADWDFELTTIEGYGQAHMDLLAKQMGEEGKYIVYVGSLTVPLHNAWADAAIAYQKQKYPKMEMLGDRFGVAESLDDSIKTTQDQLRAHPDLKGILTFGSQGPIGAARVLDDREKAKSIALVGGFSPGQGVKYVKSGTIRGGFIWNPMTAGEIFVQLASLLAAGKEPTDNMELTGVGKVRVYPDKKLIQAQKLESLDKENIDRLVALGL</sequence>
<gene>
    <name evidence="4" type="ORF">GA0061103_1997</name>
</gene>
<evidence type="ECO:0000313" key="5">
    <source>
        <dbReference type="Proteomes" id="UP000199101"/>
    </source>
</evidence>
<dbReference type="Gene3D" id="3.40.50.2300">
    <property type="match status" value="2"/>
</dbReference>
<organism evidence="4 5">
    <name type="scientific">Rhizobium multihospitium</name>
    <dbReference type="NCBI Taxonomy" id="410764"/>
    <lineage>
        <taxon>Bacteria</taxon>
        <taxon>Pseudomonadati</taxon>
        <taxon>Pseudomonadota</taxon>
        <taxon>Alphaproteobacteria</taxon>
        <taxon>Hyphomicrobiales</taxon>
        <taxon>Rhizobiaceae</taxon>
        <taxon>Rhizobium/Agrobacterium group</taxon>
        <taxon>Rhizobium</taxon>
    </lineage>
</organism>
<accession>A0A1C3UDZ0</accession>
<dbReference type="PANTHER" id="PTHR30036:SF7">
    <property type="entry name" value="ABC TRANSPORTER PERIPLASMIC-BINDING PROTEIN YPHF"/>
    <property type="match status" value="1"/>
</dbReference>
<keyword evidence="5" id="KW-1185">Reference proteome</keyword>
<evidence type="ECO:0000259" key="3">
    <source>
        <dbReference type="Pfam" id="PF13407"/>
    </source>
</evidence>
<evidence type="ECO:0000256" key="2">
    <source>
        <dbReference type="ARBA" id="ARBA00007639"/>
    </source>
</evidence>
<dbReference type="Pfam" id="PF13407">
    <property type="entry name" value="Peripla_BP_4"/>
    <property type="match status" value="1"/>
</dbReference>
<dbReference type="PANTHER" id="PTHR30036">
    <property type="entry name" value="D-XYLOSE-BINDING PERIPLASMIC PROTEIN"/>
    <property type="match status" value="1"/>
</dbReference>
<dbReference type="Proteomes" id="UP000199101">
    <property type="component" value="Unassembled WGS sequence"/>
</dbReference>
<dbReference type="PROSITE" id="PS51318">
    <property type="entry name" value="TAT"/>
    <property type="match status" value="1"/>
</dbReference>
<dbReference type="InterPro" id="IPR025997">
    <property type="entry name" value="SBP_2_dom"/>
</dbReference>
<evidence type="ECO:0000256" key="1">
    <source>
        <dbReference type="ARBA" id="ARBA00004418"/>
    </source>
</evidence>
<feature type="domain" description="Periplasmic binding protein" evidence="3">
    <location>
        <begin position="35"/>
        <end position="292"/>
    </location>
</feature>
<dbReference type="GO" id="GO:0030246">
    <property type="term" value="F:carbohydrate binding"/>
    <property type="evidence" value="ECO:0007669"/>
    <property type="project" value="TreeGrafter"/>
</dbReference>
<proteinExistence type="inferred from homology"/>
<dbReference type="InterPro" id="IPR006311">
    <property type="entry name" value="TAT_signal"/>
</dbReference>
<comment type="subcellular location">
    <subcellularLocation>
        <location evidence="1">Periplasm</location>
    </subcellularLocation>
</comment>
<evidence type="ECO:0000313" key="4">
    <source>
        <dbReference type="EMBL" id="SCB13682.1"/>
    </source>
</evidence>
<dbReference type="STRING" id="410764.GA0061103_1997"/>
<dbReference type="EMBL" id="FMAG01000001">
    <property type="protein sequence ID" value="SCB13682.1"/>
    <property type="molecule type" value="Genomic_DNA"/>
</dbReference>
<comment type="similarity">
    <text evidence="2">Belongs to the bacterial solute-binding protein 2 family.</text>
</comment>
<keyword evidence="4" id="KW-0813">Transport</keyword>
<dbReference type="InterPro" id="IPR050555">
    <property type="entry name" value="Bact_Solute-Bind_Prot2"/>
</dbReference>
<dbReference type="RefSeq" id="WP_092707555.1">
    <property type="nucleotide sequence ID" value="NZ_FMAG01000001.1"/>
</dbReference>
<keyword evidence="4" id="KW-0762">Sugar transport</keyword>